<dbReference type="PANTHER" id="PTHR31157">
    <property type="entry name" value="SCP DOMAIN-CONTAINING PROTEIN"/>
    <property type="match status" value="1"/>
</dbReference>
<evidence type="ECO:0000256" key="1">
    <source>
        <dbReference type="SAM" id="MobiDB-lite"/>
    </source>
</evidence>
<dbReference type="Proteomes" id="UP000070444">
    <property type="component" value="Unassembled WGS sequence"/>
</dbReference>
<dbReference type="OrthoDB" id="568194at2759"/>
<keyword evidence="4" id="KW-1185">Reference proteome</keyword>
<dbReference type="Gene3D" id="3.40.33.10">
    <property type="entry name" value="CAP"/>
    <property type="match status" value="1"/>
</dbReference>
<dbReference type="InterPro" id="IPR014044">
    <property type="entry name" value="CAP_dom"/>
</dbReference>
<sequence>MKFSTLLLVGIASAMPGYNPGQQRDNRGMSNEEGGYEYFNMEEPSGIQGNEKGGYEDFSEDHPSSMRLNRGPSDGSRRLNRRISQKINGNQGNQGGSGDQHILAQVNAVRAKVGTPPLKLSSKLKIAAQKHSEYQAETSKMSHFGSGGSSPTQRINAAGIKGAIQAWVYSPSHYRNLVDKGFKYVAFGENNKYYTQDFSSND</sequence>
<protein>
    <recommendedName>
        <fullName evidence="2">SCP domain-containing protein</fullName>
    </recommendedName>
</protein>
<dbReference type="CDD" id="cd05379">
    <property type="entry name" value="CAP_bacterial"/>
    <property type="match status" value="1"/>
</dbReference>
<dbReference type="Pfam" id="PF00188">
    <property type="entry name" value="CAP"/>
    <property type="match status" value="1"/>
</dbReference>
<dbReference type="PANTHER" id="PTHR31157:SF1">
    <property type="entry name" value="SCP DOMAIN-CONTAINING PROTEIN"/>
    <property type="match status" value="1"/>
</dbReference>
<gene>
    <name evidence="3" type="ORF">CONCODRAFT_3387</name>
</gene>
<organism evidence="3 4">
    <name type="scientific">Conidiobolus coronatus (strain ATCC 28846 / CBS 209.66 / NRRL 28638)</name>
    <name type="common">Delacroixia coronata</name>
    <dbReference type="NCBI Taxonomy" id="796925"/>
    <lineage>
        <taxon>Eukaryota</taxon>
        <taxon>Fungi</taxon>
        <taxon>Fungi incertae sedis</taxon>
        <taxon>Zoopagomycota</taxon>
        <taxon>Entomophthoromycotina</taxon>
        <taxon>Entomophthoromycetes</taxon>
        <taxon>Entomophthorales</taxon>
        <taxon>Ancylistaceae</taxon>
        <taxon>Conidiobolus</taxon>
    </lineage>
</organism>
<dbReference type="AlphaFoldDB" id="A0A137PFB7"/>
<reference evidence="3 4" key="1">
    <citation type="journal article" date="2015" name="Genome Biol. Evol.">
        <title>Phylogenomic analyses indicate that early fungi evolved digesting cell walls of algal ancestors of land plants.</title>
        <authorList>
            <person name="Chang Y."/>
            <person name="Wang S."/>
            <person name="Sekimoto S."/>
            <person name="Aerts A.L."/>
            <person name="Choi C."/>
            <person name="Clum A."/>
            <person name="LaButti K.M."/>
            <person name="Lindquist E.A."/>
            <person name="Yee Ngan C."/>
            <person name="Ohm R.A."/>
            <person name="Salamov A.A."/>
            <person name="Grigoriev I.V."/>
            <person name="Spatafora J.W."/>
            <person name="Berbee M.L."/>
        </authorList>
    </citation>
    <scope>NUCLEOTIDE SEQUENCE [LARGE SCALE GENOMIC DNA]</scope>
    <source>
        <strain evidence="3 4">NRRL 28638</strain>
    </source>
</reference>
<evidence type="ECO:0000313" key="3">
    <source>
        <dbReference type="EMBL" id="KXN73698.1"/>
    </source>
</evidence>
<proteinExistence type="predicted"/>
<feature type="domain" description="SCP" evidence="2">
    <location>
        <begin position="104"/>
        <end position="189"/>
    </location>
</feature>
<evidence type="ECO:0000313" key="4">
    <source>
        <dbReference type="Proteomes" id="UP000070444"/>
    </source>
</evidence>
<dbReference type="EMBL" id="KQ964433">
    <property type="protein sequence ID" value="KXN73698.1"/>
    <property type="molecule type" value="Genomic_DNA"/>
</dbReference>
<accession>A0A137PFB7</accession>
<dbReference type="InterPro" id="IPR035940">
    <property type="entry name" value="CAP_sf"/>
</dbReference>
<evidence type="ECO:0000259" key="2">
    <source>
        <dbReference type="Pfam" id="PF00188"/>
    </source>
</evidence>
<dbReference type="STRING" id="796925.A0A137PFB7"/>
<dbReference type="SUPFAM" id="SSF55797">
    <property type="entry name" value="PR-1-like"/>
    <property type="match status" value="1"/>
</dbReference>
<name>A0A137PFB7_CONC2</name>
<feature type="region of interest" description="Disordered" evidence="1">
    <location>
        <begin position="14"/>
        <end position="78"/>
    </location>
</feature>